<dbReference type="Pfam" id="PF02446">
    <property type="entry name" value="Glyco_hydro_77"/>
    <property type="match status" value="1"/>
</dbReference>
<dbReference type="SUPFAM" id="SSF51445">
    <property type="entry name" value="(Trans)glycosidases"/>
    <property type="match status" value="2"/>
</dbReference>
<dbReference type="Gene3D" id="3.20.20.80">
    <property type="entry name" value="Glycosidases"/>
    <property type="match status" value="4"/>
</dbReference>
<dbReference type="RefSeq" id="WP_090626168.1">
    <property type="nucleotide sequence ID" value="NZ_FOQO01000003.1"/>
</dbReference>
<evidence type="ECO:0000256" key="4">
    <source>
        <dbReference type="ARBA" id="ARBA00020295"/>
    </source>
</evidence>
<dbReference type="CDD" id="cd11336">
    <property type="entry name" value="AmyAc_MTSase"/>
    <property type="match status" value="1"/>
</dbReference>
<evidence type="ECO:0000256" key="5">
    <source>
        <dbReference type="ARBA" id="ARBA00022676"/>
    </source>
</evidence>
<dbReference type="GO" id="GO:0004134">
    <property type="term" value="F:4-alpha-glucanotransferase activity"/>
    <property type="evidence" value="ECO:0007669"/>
    <property type="project" value="UniProtKB-EC"/>
</dbReference>
<evidence type="ECO:0000256" key="3">
    <source>
        <dbReference type="ARBA" id="ARBA00012560"/>
    </source>
</evidence>
<dbReference type="SMART" id="SM00642">
    <property type="entry name" value="Aamy"/>
    <property type="match status" value="1"/>
</dbReference>
<dbReference type="GO" id="GO:0005975">
    <property type="term" value="P:carbohydrate metabolic process"/>
    <property type="evidence" value="ECO:0007669"/>
    <property type="project" value="InterPro"/>
</dbReference>
<dbReference type="Gene3D" id="3.30.1590.10">
    <property type="entry name" value="Maltooligosyl trehalose synthase, domain 2"/>
    <property type="match status" value="1"/>
</dbReference>
<dbReference type="InterPro" id="IPR012767">
    <property type="entry name" value="Trehalose_TreY"/>
</dbReference>
<reference evidence="12 13" key="1">
    <citation type="submission" date="2016-10" db="EMBL/GenBank/DDBJ databases">
        <authorList>
            <person name="de Groot N.N."/>
        </authorList>
    </citation>
    <scope>NUCLEOTIDE SEQUENCE [LARGE SCALE GENOMIC DNA]</scope>
    <source>
        <strain evidence="12 13">RK1</strain>
    </source>
</reference>
<dbReference type="PANTHER" id="PTHR32438">
    <property type="entry name" value="4-ALPHA-GLUCANOTRANSFERASE DPE1, CHLOROPLASTIC/AMYLOPLASTIC"/>
    <property type="match status" value="1"/>
</dbReference>
<comment type="similarity">
    <text evidence="2 10">Belongs to the disproportionating enzyme family.</text>
</comment>
<dbReference type="NCBIfam" id="TIGR00217">
    <property type="entry name" value="malQ"/>
    <property type="match status" value="1"/>
</dbReference>
<gene>
    <name evidence="12" type="ORF">SAMN05444682_103408</name>
</gene>
<evidence type="ECO:0000256" key="7">
    <source>
        <dbReference type="ARBA" id="ARBA00023277"/>
    </source>
</evidence>
<organism evidence="12 13">
    <name type="scientific">Parapedobacter indicus</name>
    <dbReference type="NCBI Taxonomy" id="1477437"/>
    <lineage>
        <taxon>Bacteria</taxon>
        <taxon>Pseudomonadati</taxon>
        <taxon>Bacteroidota</taxon>
        <taxon>Sphingobacteriia</taxon>
        <taxon>Sphingobacteriales</taxon>
        <taxon>Sphingobacteriaceae</taxon>
        <taxon>Parapedobacter</taxon>
    </lineage>
</organism>
<dbReference type="OrthoDB" id="9811841at2"/>
<evidence type="ECO:0000256" key="8">
    <source>
        <dbReference type="ARBA" id="ARBA00031423"/>
    </source>
</evidence>
<dbReference type="EC" id="2.4.1.25" evidence="3 10"/>
<protein>
    <recommendedName>
        <fullName evidence="4 10">4-alpha-glucanotransferase</fullName>
        <ecNumber evidence="3 10">2.4.1.25</ecNumber>
    </recommendedName>
    <alternativeName>
        <fullName evidence="8 10">Amylomaltase</fullName>
    </alternativeName>
    <alternativeName>
        <fullName evidence="9 10">Disproportionating enzyme</fullName>
    </alternativeName>
</protein>
<evidence type="ECO:0000256" key="2">
    <source>
        <dbReference type="ARBA" id="ARBA00005684"/>
    </source>
</evidence>
<dbReference type="NCBIfam" id="TIGR02401">
    <property type="entry name" value="trehalose_TreY"/>
    <property type="match status" value="1"/>
</dbReference>
<keyword evidence="5 10" id="KW-0328">Glycosyltransferase</keyword>
<accession>A0A1I3HLB9</accession>
<dbReference type="PANTHER" id="PTHR32438:SF5">
    <property type="entry name" value="4-ALPHA-GLUCANOTRANSFERASE DPE1, CHLOROPLASTIC_AMYLOPLASTIC"/>
    <property type="match status" value="1"/>
</dbReference>
<evidence type="ECO:0000259" key="11">
    <source>
        <dbReference type="SMART" id="SM00642"/>
    </source>
</evidence>
<dbReference type="EMBL" id="FOQO01000003">
    <property type="protein sequence ID" value="SFI36433.1"/>
    <property type="molecule type" value="Genomic_DNA"/>
</dbReference>
<evidence type="ECO:0000256" key="9">
    <source>
        <dbReference type="ARBA" id="ARBA00031501"/>
    </source>
</evidence>
<name>A0A1I3HLB9_9SPHI</name>
<proteinExistence type="inferred from homology"/>
<dbReference type="Pfam" id="PF00128">
    <property type="entry name" value="Alpha-amylase"/>
    <property type="match status" value="1"/>
</dbReference>
<dbReference type="InterPro" id="IPR013797">
    <property type="entry name" value="Maltooligo_trehalose_synth_4"/>
</dbReference>
<dbReference type="Gene3D" id="1.10.10.470">
    <property type="entry name" value="Maltooligosyl trehalose synthase, domain 4"/>
    <property type="match status" value="1"/>
</dbReference>
<dbReference type="InterPro" id="IPR017853">
    <property type="entry name" value="GH"/>
</dbReference>
<dbReference type="NCBIfam" id="NF011080">
    <property type="entry name" value="PRK14508.1-3"/>
    <property type="match status" value="1"/>
</dbReference>
<evidence type="ECO:0000256" key="1">
    <source>
        <dbReference type="ARBA" id="ARBA00000439"/>
    </source>
</evidence>
<dbReference type="Proteomes" id="UP000198670">
    <property type="component" value="Unassembled WGS sequence"/>
</dbReference>
<keyword evidence="6 10" id="KW-0808">Transferase</keyword>
<keyword evidence="13" id="KW-1185">Reference proteome</keyword>
<evidence type="ECO:0000256" key="6">
    <source>
        <dbReference type="ARBA" id="ARBA00022679"/>
    </source>
</evidence>
<evidence type="ECO:0000256" key="10">
    <source>
        <dbReference type="RuleBase" id="RU361207"/>
    </source>
</evidence>
<feature type="domain" description="Glycosyl hydrolase family 13 catalytic" evidence="11">
    <location>
        <begin position="6"/>
        <end position="441"/>
    </location>
</feature>
<dbReference type="STRING" id="1477437.SAMN05444682_103408"/>
<dbReference type="InterPro" id="IPR006047">
    <property type="entry name" value="GH13_cat_dom"/>
</dbReference>
<evidence type="ECO:0000313" key="12">
    <source>
        <dbReference type="EMBL" id="SFI36433.1"/>
    </source>
</evidence>
<comment type="catalytic activity">
    <reaction evidence="1 10">
        <text>Transfers a segment of a (1-&gt;4)-alpha-D-glucan to a new position in an acceptor, which may be glucose or a (1-&gt;4)-alpha-D-glucan.</text>
        <dbReference type="EC" id="2.4.1.25"/>
    </reaction>
</comment>
<dbReference type="InterPro" id="IPR003385">
    <property type="entry name" value="Glyco_hydro_77"/>
</dbReference>
<evidence type="ECO:0000313" key="13">
    <source>
        <dbReference type="Proteomes" id="UP000198670"/>
    </source>
</evidence>
<sequence>MNNVPATTYRIQFNTDFTLSDLEQLIPYLQQLGTGAIYASPIFRAVPSSMHGYDQTNPLQIDPEIGALEQLRAVAKKLRAAGIGWIQDIVPNHMAYHPENTWLWDVLEKGPDSPFSRFFDTPYAASSYFHGRLMVPFLDAPLNDVMVEGRLTIQPKGNKLLLAHNGLHWPINAAGSALIRAHLGKYPAAETATDSDTWPEALIREVVSCQHYELCYWKETECRINYRRFFTVNGLIAMNVQDYRVFHATHRMIAKLVKEGIFTGLRIDHVDGLADPTGYLLRLRQLVGENTYLVVEKILQQEETLPGYWPVQGTTGYDFLTVVNGLLTDGSNERQLSRFYDKLVGRTTLPLLLRDAKRTQLHTAMQGELNNLFHFFRDAVLSGEKLPENVQEPVLKAALASFVVHCPVYRWYGRTFPLPEPEAEEVRHTLQQAALSAPELREGLSFLESYLVPAFLTGSKRQVKRLAEFYQRCMQLTGALMAKGLEDTLMYTYHRYIGANEVGGTPAVFSIAVADFHRFMQQRAQLCPHSLNATATHDTKRGEDVRARLQTFTAFPRIWTTAVKRWMKVNASYKTSGMPDVNDEYFIYQTLWGGFPMPGQAVSAYRSRLEAYIIKALREAKRHTDWTNPDQTYEEATCRFVRRLLRPNTPFFRQFGALHRELTDAAIVNSVTQVVLKFTCPGIPDIYQGCEGWDLSFVDPDNRRQVDFDMRQKWQRKLERAKRRGVDAIAEWWKERYSGLLKYGITERLAQLRLSHKALFQGNYVPLAATGKQRKHVLAFARRQGNEWLLVIVPLHMRQSVISYADGEEPIDWGNTLIQLPKEAPLRWQNVFIDAVYETGGAVQLNDALRQLPVGVWTASEVSRESPRSAGVLLPLFSLPGPYGVGDLGPEAYRFADFLRGACQRYWLQLPHNPTDEGVDYSPYSIRSAMAGNTLLISLDEMQRQGWITGRELTVNQLPMSDCVDYRQAQALKHFFFGKAFRNYLQQRDGKEDPLFGDFCVRESDWLDDYADYTALRERYRGKPWYAWPKAYRDRDKTAMATFRRKHAHALQQTKWLQYQFHTQWQCLKTYCHQAEIKLIGDLPFYVNHDSVDVWAHRELFCLDSRGRMIGMAGVPPDYFNTEGQNWGMPVYRWESHAAQGYGWWIARIRKNLELYDFLRLDHFRAFHDYWEIPQEAETAKQGRWQVGPGIALFNAVRNAMGELPFIAEDLGDIHEDIYRLRDELGFPGMKVLQFAFGEDVGTNLHAPHFHTVNDVVFTGTHDNDTAVGWYRAELQAAGKSQLKAYTGARRLSPQRAGRALCRMAYASPAWLAILPMQDLLGLDSEARMNVPAAPQANWRWRLKAKQLTTRLQQDLDEWVRLYGR</sequence>
<keyword evidence="7 10" id="KW-0119">Carbohydrate metabolism</keyword>